<dbReference type="GO" id="GO:0016787">
    <property type="term" value="F:hydrolase activity"/>
    <property type="evidence" value="ECO:0007669"/>
    <property type="project" value="UniProtKB-KW"/>
</dbReference>
<dbReference type="InterPro" id="IPR029058">
    <property type="entry name" value="AB_hydrolase_fold"/>
</dbReference>
<feature type="chain" id="PRO_5024456471" description="Carboxylic ester hydrolase" evidence="3">
    <location>
        <begin position="20"/>
        <end position="541"/>
    </location>
</feature>
<evidence type="ECO:0000256" key="3">
    <source>
        <dbReference type="RuleBase" id="RU361235"/>
    </source>
</evidence>
<dbReference type="AlphaFoldDB" id="A0A5M3MZ13"/>
<organism evidence="5 6">
    <name type="scientific">Coniophora puteana (strain RWD-64-598)</name>
    <name type="common">Brown rot fungus</name>
    <dbReference type="NCBI Taxonomy" id="741705"/>
    <lineage>
        <taxon>Eukaryota</taxon>
        <taxon>Fungi</taxon>
        <taxon>Dikarya</taxon>
        <taxon>Basidiomycota</taxon>
        <taxon>Agaricomycotina</taxon>
        <taxon>Agaricomycetes</taxon>
        <taxon>Agaricomycetidae</taxon>
        <taxon>Boletales</taxon>
        <taxon>Coniophorineae</taxon>
        <taxon>Coniophoraceae</taxon>
        <taxon>Coniophora</taxon>
    </lineage>
</organism>
<keyword evidence="3" id="KW-0732">Signal</keyword>
<sequence length="541" mass="58888">MLANILGLALLGAGVVASAFQVTLGNTSAPVVNLVYAQYQGSFNATSNITSFLNISYAAPPVGSLRFQAPQPPLNISGFQQATSWPDMCPQADFGASNTSPVPVYGIAKRSLPTPAASEDCLYLNVWTPGTLESATNRSEGGYPVLVWIHGGGYVQEYSAMYNGADIVLDGDNGVVVVVIQYRLGLFGFLAGSEMKERAALNAGLLDQQYALKWVQENIAAFGGDPSHVTIWGESAGAGSVLQHIVANGGNTQPPLFHAGITSSTFLPSQYAYNHRVPEYLYSQVVTEAGCASSTDTFACLQHADVNLLEQANQNVMLSGFYGTYLFVPVVDGEFITDRPSVLLEEGKVNGDLLLAFGNADEGYLFVDQNETMLFPEYIANVFPDMTAEMVDIASQIYDGYGTPVEQATLAMGDSIFVCPTYYLMDAFVGRTWKGIFAIPPAYHGQDCIYYFNANPPPYDNAVFIKAFSQSFLSVARSYDVNVKFDPSNITPYWQQHFVGNFEMLFNRTEDYQPVVEPVKTDPSLLRRCAFWQSVTSMTAQ</sequence>
<dbReference type="InterPro" id="IPR002018">
    <property type="entry name" value="CarbesteraseB"/>
</dbReference>
<dbReference type="InterPro" id="IPR050309">
    <property type="entry name" value="Type-B_Carboxylest/Lipase"/>
</dbReference>
<dbReference type="OMA" id="FAFQWVQ"/>
<dbReference type="InterPro" id="IPR019819">
    <property type="entry name" value="Carboxylesterase_B_CS"/>
</dbReference>
<dbReference type="PROSITE" id="PS00941">
    <property type="entry name" value="CARBOXYLESTERASE_B_2"/>
    <property type="match status" value="1"/>
</dbReference>
<dbReference type="EMBL" id="JH711575">
    <property type="protein sequence ID" value="EIW84257.1"/>
    <property type="molecule type" value="Genomic_DNA"/>
</dbReference>
<dbReference type="OrthoDB" id="408631at2759"/>
<dbReference type="Pfam" id="PF00135">
    <property type="entry name" value="COesterase"/>
    <property type="match status" value="1"/>
</dbReference>
<keyword evidence="2 3" id="KW-0378">Hydrolase</keyword>
<feature type="signal peptide" evidence="3">
    <location>
        <begin position="1"/>
        <end position="19"/>
    </location>
</feature>
<evidence type="ECO:0000256" key="1">
    <source>
        <dbReference type="ARBA" id="ARBA00005964"/>
    </source>
</evidence>
<evidence type="ECO:0000313" key="6">
    <source>
        <dbReference type="Proteomes" id="UP000053558"/>
    </source>
</evidence>
<dbReference type="RefSeq" id="XP_007766007.1">
    <property type="nucleotide sequence ID" value="XM_007767817.1"/>
</dbReference>
<dbReference type="InterPro" id="IPR019826">
    <property type="entry name" value="Carboxylesterase_B_AS"/>
</dbReference>
<name>A0A5M3MZ13_CONPW</name>
<reference evidence="6" key="1">
    <citation type="journal article" date="2012" name="Science">
        <title>The Paleozoic origin of enzymatic lignin decomposition reconstructed from 31 fungal genomes.</title>
        <authorList>
            <person name="Floudas D."/>
            <person name="Binder M."/>
            <person name="Riley R."/>
            <person name="Barry K."/>
            <person name="Blanchette R.A."/>
            <person name="Henrissat B."/>
            <person name="Martinez A.T."/>
            <person name="Otillar R."/>
            <person name="Spatafora J.W."/>
            <person name="Yadav J.S."/>
            <person name="Aerts A."/>
            <person name="Benoit I."/>
            <person name="Boyd A."/>
            <person name="Carlson A."/>
            <person name="Copeland A."/>
            <person name="Coutinho P.M."/>
            <person name="de Vries R.P."/>
            <person name="Ferreira P."/>
            <person name="Findley K."/>
            <person name="Foster B."/>
            <person name="Gaskell J."/>
            <person name="Glotzer D."/>
            <person name="Gorecki P."/>
            <person name="Heitman J."/>
            <person name="Hesse C."/>
            <person name="Hori C."/>
            <person name="Igarashi K."/>
            <person name="Jurgens J.A."/>
            <person name="Kallen N."/>
            <person name="Kersten P."/>
            <person name="Kohler A."/>
            <person name="Kuees U."/>
            <person name="Kumar T.K.A."/>
            <person name="Kuo A."/>
            <person name="LaButti K."/>
            <person name="Larrondo L.F."/>
            <person name="Lindquist E."/>
            <person name="Ling A."/>
            <person name="Lombard V."/>
            <person name="Lucas S."/>
            <person name="Lundell T."/>
            <person name="Martin R."/>
            <person name="McLaughlin D.J."/>
            <person name="Morgenstern I."/>
            <person name="Morin E."/>
            <person name="Murat C."/>
            <person name="Nagy L.G."/>
            <person name="Nolan M."/>
            <person name="Ohm R.A."/>
            <person name="Patyshakuliyeva A."/>
            <person name="Rokas A."/>
            <person name="Ruiz-Duenas F.J."/>
            <person name="Sabat G."/>
            <person name="Salamov A."/>
            <person name="Samejima M."/>
            <person name="Schmutz J."/>
            <person name="Slot J.C."/>
            <person name="St John F."/>
            <person name="Stenlid J."/>
            <person name="Sun H."/>
            <person name="Sun S."/>
            <person name="Syed K."/>
            <person name="Tsang A."/>
            <person name="Wiebenga A."/>
            <person name="Young D."/>
            <person name="Pisabarro A."/>
            <person name="Eastwood D.C."/>
            <person name="Martin F."/>
            <person name="Cullen D."/>
            <person name="Grigoriev I.V."/>
            <person name="Hibbett D.S."/>
        </authorList>
    </citation>
    <scope>NUCLEOTIDE SEQUENCE [LARGE SCALE GENOMIC DNA]</scope>
    <source>
        <strain evidence="6">RWD-64-598 SS2</strain>
    </source>
</reference>
<evidence type="ECO:0000259" key="4">
    <source>
        <dbReference type="Pfam" id="PF00135"/>
    </source>
</evidence>
<gene>
    <name evidence="5" type="ORF">CONPUDRAFT_100165</name>
</gene>
<proteinExistence type="inferred from homology"/>
<comment type="caution">
    <text evidence="5">The sequence shown here is derived from an EMBL/GenBank/DDBJ whole genome shotgun (WGS) entry which is preliminary data.</text>
</comment>
<dbReference type="Proteomes" id="UP000053558">
    <property type="component" value="Unassembled WGS sequence"/>
</dbReference>
<dbReference type="SUPFAM" id="SSF53474">
    <property type="entry name" value="alpha/beta-Hydrolases"/>
    <property type="match status" value="1"/>
</dbReference>
<accession>A0A5M3MZ13</accession>
<dbReference type="PANTHER" id="PTHR11559">
    <property type="entry name" value="CARBOXYLESTERASE"/>
    <property type="match status" value="1"/>
</dbReference>
<dbReference type="Gene3D" id="3.40.50.1820">
    <property type="entry name" value="alpha/beta hydrolase"/>
    <property type="match status" value="1"/>
</dbReference>
<protein>
    <recommendedName>
        <fullName evidence="3">Carboxylic ester hydrolase</fullName>
        <ecNumber evidence="3">3.1.1.-</ecNumber>
    </recommendedName>
</protein>
<keyword evidence="6" id="KW-1185">Reference proteome</keyword>
<evidence type="ECO:0000256" key="2">
    <source>
        <dbReference type="ARBA" id="ARBA00022801"/>
    </source>
</evidence>
<feature type="domain" description="Carboxylesterase type B" evidence="4">
    <location>
        <begin position="29"/>
        <end position="429"/>
    </location>
</feature>
<dbReference type="EC" id="3.1.1.-" evidence="3"/>
<evidence type="ECO:0000313" key="5">
    <source>
        <dbReference type="EMBL" id="EIW84257.1"/>
    </source>
</evidence>
<comment type="similarity">
    <text evidence="1 3">Belongs to the type-B carboxylesterase/lipase family.</text>
</comment>
<dbReference type="PROSITE" id="PS00122">
    <property type="entry name" value="CARBOXYLESTERASE_B_1"/>
    <property type="match status" value="1"/>
</dbReference>
<dbReference type="GeneID" id="19198211"/>
<dbReference type="KEGG" id="cput:CONPUDRAFT_100165"/>